<dbReference type="PROSITE" id="PS50943">
    <property type="entry name" value="HTH_CROC1"/>
    <property type="match status" value="1"/>
</dbReference>
<evidence type="ECO:0000259" key="1">
    <source>
        <dbReference type="PROSITE" id="PS50943"/>
    </source>
</evidence>
<gene>
    <name evidence="2" type="ORF">UFOPK3914_02031</name>
</gene>
<dbReference type="SUPFAM" id="SSF47413">
    <property type="entry name" value="lambda repressor-like DNA-binding domains"/>
    <property type="match status" value="1"/>
</dbReference>
<dbReference type="EMBL" id="CAFBOG010000279">
    <property type="protein sequence ID" value="CAB4999191.1"/>
    <property type="molecule type" value="Genomic_DNA"/>
</dbReference>
<dbReference type="AlphaFoldDB" id="A0A6J7P1T9"/>
<protein>
    <submittedName>
        <fullName evidence="2">Unannotated protein</fullName>
    </submittedName>
</protein>
<name>A0A6J7P1T9_9ZZZZ</name>
<dbReference type="InterPro" id="IPR001387">
    <property type="entry name" value="Cro/C1-type_HTH"/>
</dbReference>
<evidence type="ECO:0000313" key="2">
    <source>
        <dbReference type="EMBL" id="CAB4999191.1"/>
    </source>
</evidence>
<reference evidence="2" key="1">
    <citation type="submission" date="2020-05" db="EMBL/GenBank/DDBJ databases">
        <authorList>
            <person name="Chiriac C."/>
            <person name="Salcher M."/>
            <person name="Ghai R."/>
            <person name="Kavagutti S V."/>
        </authorList>
    </citation>
    <scope>NUCLEOTIDE SEQUENCE</scope>
</reference>
<sequence>MSRTTLDELKKRRLGRMTTAERREFETTYAAAKLALSVGDQVRNAREAAGLSQRVLASRMGTSQAAITRLEAGGVGSTLTTLQRVASALELEVSVTLYPQALRSS</sequence>
<dbReference type="GO" id="GO:0003677">
    <property type="term" value="F:DNA binding"/>
    <property type="evidence" value="ECO:0007669"/>
    <property type="project" value="InterPro"/>
</dbReference>
<dbReference type="InterPro" id="IPR010982">
    <property type="entry name" value="Lambda_DNA-bd_dom_sf"/>
</dbReference>
<accession>A0A6J7P1T9</accession>
<dbReference type="Pfam" id="PF01381">
    <property type="entry name" value="HTH_3"/>
    <property type="match status" value="1"/>
</dbReference>
<feature type="domain" description="HTH cro/C1-type" evidence="1">
    <location>
        <begin position="42"/>
        <end position="97"/>
    </location>
</feature>
<organism evidence="2">
    <name type="scientific">freshwater metagenome</name>
    <dbReference type="NCBI Taxonomy" id="449393"/>
    <lineage>
        <taxon>unclassified sequences</taxon>
        <taxon>metagenomes</taxon>
        <taxon>ecological metagenomes</taxon>
    </lineage>
</organism>
<proteinExistence type="predicted"/>
<dbReference type="CDD" id="cd00093">
    <property type="entry name" value="HTH_XRE"/>
    <property type="match status" value="1"/>
</dbReference>
<dbReference type="SMART" id="SM00530">
    <property type="entry name" value="HTH_XRE"/>
    <property type="match status" value="1"/>
</dbReference>
<dbReference type="Gene3D" id="1.10.260.40">
    <property type="entry name" value="lambda repressor-like DNA-binding domains"/>
    <property type="match status" value="1"/>
</dbReference>